<dbReference type="SUPFAM" id="SSF50969">
    <property type="entry name" value="YVTN repeat-like/Quinoprotein amine dehydrogenase"/>
    <property type="match status" value="1"/>
</dbReference>
<dbReference type="Gene3D" id="2.60.40.10">
    <property type="entry name" value="Immunoglobulins"/>
    <property type="match status" value="1"/>
</dbReference>
<dbReference type="PANTHER" id="PTHR31778:SF2">
    <property type="entry name" value="BUD SITE SELECTION PROTEIN RAX2"/>
    <property type="match status" value="1"/>
</dbReference>
<protein>
    <recommendedName>
        <fullName evidence="5">Staphylococcus aureus surface protein A</fullName>
    </recommendedName>
</protein>
<proteinExistence type="predicted"/>
<reference evidence="2 4" key="1">
    <citation type="journal article" date="2012" name="Nature">
        <title>Algal genomes reveal evolutionary mosaicism and the fate of nucleomorphs.</title>
        <authorList>
            <consortium name="DOE Joint Genome Institute"/>
            <person name="Curtis B.A."/>
            <person name="Tanifuji G."/>
            <person name="Burki F."/>
            <person name="Gruber A."/>
            <person name="Irimia M."/>
            <person name="Maruyama S."/>
            <person name="Arias M.C."/>
            <person name="Ball S.G."/>
            <person name="Gile G.H."/>
            <person name="Hirakawa Y."/>
            <person name="Hopkins J.F."/>
            <person name="Kuo A."/>
            <person name="Rensing S.A."/>
            <person name="Schmutz J."/>
            <person name="Symeonidi A."/>
            <person name="Elias M."/>
            <person name="Eveleigh R.J."/>
            <person name="Herman E.K."/>
            <person name="Klute M.J."/>
            <person name="Nakayama T."/>
            <person name="Obornik M."/>
            <person name="Reyes-Prieto A."/>
            <person name="Armbrust E.V."/>
            <person name="Aves S.J."/>
            <person name="Beiko R.G."/>
            <person name="Coutinho P."/>
            <person name="Dacks J.B."/>
            <person name="Durnford D.G."/>
            <person name="Fast N.M."/>
            <person name="Green B.R."/>
            <person name="Grisdale C.J."/>
            <person name="Hempel F."/>
            <person name="Henrissat B."/>
            <person name="Hoppner M.P."/>
            <person name="Ishida K."/>
            <person name="Kim E."/>
            <person name="Koreny L."/>
            <person name="Kroth P.G."/>
            <person name="Liu Y."/>
            <person name="Malik S.B."/>
            <person name="Maier U.G."/>
            <person name="McRose D."/>
            <person name="Mock T."/>
            <person name="Neilson J.A."/>
            <person name="Onodera N.T."/>
            <person name="Poole A.M."/>
            <person name="Pritham E.J."/>
            <person name="Richards T.A."/>
            <person name="Rocap G."/>
            <person name="Roy S.W."/>
            <person name="Sarai C."/>
            <person name="Schaack S."/>
            <person name="Shirato S."/>
            <person name="Slamovits C.H."/>
            <person name="Spencer D.F."/>
            <person name="Suzuki S."/>
            <person name="Worden A.Z."/>
            <person name="Zauner S."/>
            <person name="Barry K."/>
            <person name="Bell C."/>
            <person name="Bharti A.K."/>
            <person name="Crow J.A."/>
            <person name="Grimwood J."/>
            <person name="Kramer R."/>
            <person name="Lindquist E."/>
            <person name="Lucas S."/>
            <person name="Salamov A."/>
            <person name="McFadden G.I."/>
            <person name="Lane C.E."/>
            <person name="Keeling P.J."/>
            <person name="Gray M.W."/>
            <person name="Grigoriev I.V."/>
            <person name="Archibald J.M."/>
        </authorList>
    </citation>
    <scope>NUCLEOTIDE SEQUENCE</scope>
    <source>
        <strain evidence="2 4">CCMP2712</strain>
    </source>
</reference>
<dbReference type="InterPro" id="IPR013320">
    <property type="entry name" value="ConA-like_dom_sf"/>
</dbReference>
<dbReference type="Gene3D" id="2.60.120.200">
    <property type="match status" value="1"/>
</dbReference>
<dbReference type="Proteomes" id="UP000011087">
    <property type="component" value="Unassembled WGS sequence"/>
</dbReference>
<evidence type="ECO:0000313" key="4">
    <source>
        <dbReference type="Proteomes" id="UP000011087"/>
    </source>
</evidence>
<dbReference type="EnsemblProtists" id="EKX53213">
    <property type="protein sequence ID" value="EKX53213"/>
    <property type="gene ID" value="GUITHDRAFT_100923"/>
</dbReference>
<reference evidence="3" key="3">
    <citation type="submission" date="2015-06" db="UniProtKB">
        <authorList>
            <consortium name="EnsemblProtists"/>
        </authorList>
    </citation>
    <scope>IDENTIFICATION</scope>
</reference>
<gene>
    <name evidence="2" type="ORF">GUITHDRAFT_100923</name>
</gene>
<evidence type="ECO:0000313" key="3">
    <source>
        <dbReference type="EnsemblProtists" id="EKX53213"/>
    </source>
</evidence>
<accession>L1JYP8</accession>
<dbReference type="RefSeq" id="XP_005840193.1">
    <property type="nucleotide sequence ID" value="XM_005840136.1"/>
</dbReference>
<dbReference type="GO" id="GO:1902929">
    <property type="term" value="C:plasma membrane of growing cell tip"/>
    <property type="evidence" value="ECO:0007669"/>
    <property type="project" value="TreeGrafter"/>
</dbReference>
<keyword evidence="1" id="KW-0732">Signal</keyword>
<dbReference type="GeneID" id="17310070"/>
<evidence type="ECO:0000256" key="1">
    <source>
        <dbReference type="SAM" id="SignalP"/>
    </source>
</evidence>
<feature type="signal peptide" evidence="1">
    <location>
        <begin position="1"/>
        <end position="18"/>
    </location>
</feature>
<dbReference type="PANTHER" id="PTHR31778">
    <property type="entry name" value="BUD SITE SELECTION PROTEIN RAX2"/>
    <property type="match status" value="1"/>
</dbReference>
<dbReference type="PaxDb" id="55529-EKX53213"/>
<feature type="chain" id="PRO_5008772092" description="Staphylococcus aureus surface protein A" evidence="1">
    <location>
        <begin position="19"/>
        <end position="4227"/>
    </location>
</feature>
<name>L1JYP8_GUITC</name>
<dbReference type="SUPFAM" id="SSF49899">
    <property type="entry name" value="Concanavalin A-like lectins/glucanases"/>
    <property type="match status" value="1"/>
</dbReference>
<dbReference type="OrthoDB" id="2503993at2759"/>
<organism evidence="2">
    <name type="scientific">Guillardia theta (strain CCMP2712)</name>
    <name type="common">Cryptophyte</name>
    <dbReference type="NCBI Taxonomy" id="905079"/>
    <lineage>
        <taxon>Eukaryota</taxon>
        <taxon>Cryptophyceae</taxon>
        <taxon>Pyrenomonadales</taxon>
        <taxon>Geminigeraceae</taxon>
        <taxon>Guillardia</taxon>
    </lineage>
</organism>
<dbReference type="InterPro" id="IPR015943">
    <property type="entry name" value="WD40/YVTN_repeat-like_dom_sf"/>
</dbReference>
<reference evidence="4" key="2">
    <citation type="submission" date="2012-11" db="EMBL/GenBank/DDBJ databases">
        <authorList>
            <person name="Kuo A."/>
            <person name="Curtis B.A."/>
            <person name="Tanifuji G."/>
            <person name="Burki F."/>
            <person name="Gruber A."/>
            <person name="Irimia M."/>
            <person name="Maruyama S."/>
            <person name="Arias M.C."/>
            <person name="Ball S.G."/>
            <person name="Gile G.H."/>
            <person name="Hirakawa Y."/>
            <person name="Hopkins J.F."/>
            <person name="Rensing S.A."/>
            <person name="Schmutz J."/>
            <person name="Symeonidi A."/>
            <person name="Elias M."/>
            <person name="Eveleigh R.J."/>
            <person name="Herman E.K."/>
            <person name="Klute M.J."/>
            <person name="Nakayama T."/>
            <person name="Obornik M."/>
            <person name="Reyes-Prieto A."/>
            <person name="Armbrust E.V."/>
            <person name="Aves S.J."/>
            <person name="Beiko R.G."/>
            <person name="Coutinho P."/>
            <person name="Dacks J.B."/>
            <person name="Durnford D.G."/>
            <person name="Fast N.M."/>
            <person name="Green B.R."/>
            <person name="Grisdale C."/>
            <person name="Hempe F."/>
            <person name="Henrissat B."/>
            <person name="Hoppner M.P."/>
            <person name="Ishida K.-I."/>
            <person name="Kim E."/>
            <person name="Koreny L."/>
            <person name="Kroth P.G."/>
            <person name="Liu Y."/>
            <person name="Malik S.-B."/>
            <person name="Maier U.G."/>
            <person name="McRose D."/>
            <person name="Mock T."/>
            <person name="Neilson J.A."/>
            <person name="Onodera N.T."/>
            <person name="Poole A.M."/>
            <person name="Pritham E.J."/>
            <person name="Richards T.A."/>
            <person name="Rocap G."/>
            <person name="Roy S.W."/>
            <person name="Sarai C."/>
            <person name="Schaack S."/>
            <person name="Shirato S."/>
            <person name="Slamovits C.H."/>
            <person name="Spencer D.F."/>
            <person name="Suzuki S."/>
            <person name="Worden A.Z."/>
            <person name="Zauner S."/>
            <person name="Barry K."/>
            <person name="Bell C."/>
            <person name="Bharti A.K."/>
            <person name="Crow J.A."/>
            <person name="Grimwood J."/>
            <person name="Kramer R."/>
            <person name="Lindquist E."/>
            <person name="Lucas S."/>
            <person name="Salamov A."/>
            <person name="McFadden G.I."/>
            <person name="Lane C.E."/>
            <person name="Keeling P.J."/>
            <person name="Gray M.W."/>
            <person name="Grigoriev I.V."/>
            <person name="Archibald J.M."/>
        </authorList>
    </citation>
    <scope>NUCLEOTIDE SEQUENCE</scope>
    <source>
        <strain evidence="4">CCMP2712</strain>
    </source>
</reference>
<evidence type="ECO:0000313" key="2">
    <source>
        <dbReference type="EMBL" id="EKX53213.1"/>
    </source>
</evidence>
<dbReference type="EMBL" id="JH992970">
    <property type="protein sequence ID" value="EKX53213.1"/>
    <property type="molecule type" value="Genomic_DNA"/>
</dbReference>
<keyword evidence="4" id="KW-1185">Reference proteome</keyword>
<dbReference type="InterPro" id="IPR011044">
    <property type="entry name" value="Quino_amine_DH_bsu"/>
</dbReference>
<sequence length="4227" mass="463944">MRIFSLILLSLFTPGSFGTTCSQTESLFSLAKTDLVFNWSSELVVFNNNVHINSTYAHGFDVKYNISCVSSNVNFFDSFATLPEVNGNGDLQFKLSRGRIGGNFQFIISASIVSDLSACVTQERSLNVTFFTALVDAQFNVSCVPNSTTCALSDFPNIFASQFPEYMMNADIRQLDTGLFSLRQWYFTGLDALAGSERFNSTMDVGETLISQTISSHALFYDESLQNRIVFIPPLEVNSEQSPVESIPIVVEILCKYLPVNASGKPDFLYPVESSEIFQYRQYEIDGKFKSWIPDTNPPESLVQRYNNESWLDDRYKLRFVIPANASGEVMIKIKIKVIDVVVDGDFLVKILPILEPPEFVLFPDPLHIDRNSEPVWIKVNVSSRGGWLGTTLLPLLQPEIKLKDDLVLSAVSYEACEEGDPCFQLAFYPDRYGDEEITVTLRNVGLNFTIFGQDSSSVNMTIHVRFKNIAPMFQLESEILVLTEDSSCTDGSISSDFKPINCKNTVDDLRFEFLNFAYEITMGLYDDKGLGCPPNDPWKYLLCNNQTGTFNVNSSESLDLLFEEPPTITPDGNFSFKLASNQSGEVKLNISLTDDDPVMPLTYTRILSIIVLPINDPPQFELQPLLTTQENASFQTIPSFITNITAGCLACIDETSQLVSFEVRYDVDQSFFVDGKQPTILVEPHSQTATLTFEVQKSVFGLVHLSVRAIDSGNTLRGGSDTSQWHSSTLEVLQVNFPPSFSIIEESVFARENVGVVSSRRIISSISAGAPNENCKLQESSYCKQQNLTFKIMYIDRSDLFFRLPVIDVNGNMTFAVAPSVQGVSRVFFKLVDDGKINPVDAAIGNQTSIQVVSIIVLPVEHRPDFSLSQRVSCKNLSSSMHVACFCPKVIAGTNCSELLATNKFSVESDADVSVVNNFVERVSNARGFIPASQTSFLVNATSGNLELLNYSTDPFLSQAGLEYVTKYAFLKDMSYMFAIEPDADSLTIFKNDNGVLNVFDRKVDQFHTLTFRGFSPTEKFDRTPLHFATQDVFTANFFHEANNTYLAASGGGELTRNLVDWAALDMPEQEFKQRYQDFLYPQDLWSKTSACWVMDIDSVFSAAGVSESELHDRFNVDASSFYAQVQRSTDLSYERITNFSCSDLNGCSMSRDKLAIDYEHCPAFAQAVVSGCPLCTEQYPSNVKFATLRDLTGKTGPLVLPGPLCKRRDVCTYPICNSRYRWWDKVVAMDWDAESDQVDLRTFVASNRRLSVMQFDDNLNTGLFLTYDMNTVIQKMPKAEFSVETWFTIEATPDADLDFQQPRFRYLVGVEQSTTECAQGWSLSYSHTQSQTSFRFFVGTACADVLAKTASADASLLVQLPTIANGRWVHIIGTYNGTHMLLLYNGVQYSKTLKNVTCGPILYPGLTSYDQLNLRCNRNPYNFSVGAGKNGGWNFDGNFKNPGPGSAHQGMLHMVRIYNDPLTKEEAILQYLRKKPKMDENTIDQSTVSFSSIAVGDVLVPNVDFALAHNPSDILLQGNFDAKLSYSCRWEVSLLNITESSPATITNGSTGYQRLSCTSPDWTHGVRVADFYISLDQKTSSETNSTLGSTTISTPLWQRVCLDPKCGFIYERIKRNTSWIFGSPFLQDGATRWLLTSKVTSVPLFFHFSTPSFLFKVSSAFLQVTSHGVGYVDGKYRTEQQEASSALSFFGECLNGLDAALRSPRCSRNPLGVVLDVGWGDETASISLYYPDGSTPMEDTVTGITILSPGSSYVAGSWKTLTGCQTPANGTFDVNPSTGGVVSFTINVHGVGCSLGLVTANLQLLYSDTSSPQAASVTFVSFVLNSSEIMTEGVVEEPVIVIDHHGGSGFAANCSYNSTGHVTGVVIDNHGSGYSALSPPSLRCFGAVLTAHVPSGVNLTAQVAHGFQYELVQGRSLVNMRELRFGQDHGKWRKGSWPYWSSSSSIYPMKADNATYLIVSSNFDGLIASHLLPSSEGRRVNDPEHSFLLFLDDSSGFPLVNCVQEIETSGAIAWRSFSMFDASFLVALNFYQLDSNGSLHTDSFSDVFLFLPSNDTAQLQSPRGDCSYLSPHGSSPVRVQSHTKFRTQGAADARLFTMYNNQRRRRMPYMVVANYFDTSTTSPPPSKLYRLGRCDVSCVVEFQGQAYSKTCLCSNNISNMCTTDSECNVDVECKPHSWEVEAENHQWCLQGNQVLLGEQPEGNMMLCSELFQSLQEISTRRVTFLRSFYSTSLQSSFLTVVEEEGSRNFGWNGTKLVEQQRLANLGGTCSDYVETGQGGMGVLVGGQTKLDNRLLLFSVYTEKLYGLVQPNAISLSPDERFLYVLSSFSRSMFCFDRNLSNGEIDVSFTLNCQDCPLPYNSSFSPLWISEEDRWGDVADFVISSDGLFLYSIKTYRACIEIWSRDIASGSLIFLQSSCVSQEMQELLSSPAAIALSSSGSRLFVGFSSSQSLAGTKFLGLDLLALSFCSFYDPSSQDRVVILAWNDLSSRFDVKYDAKVDSGVMEMEFFQVEVVDGQPSLFLAVMKQNGEVEVEMWDGKKESLVLAQRLQSTPLPYDAEACHCICDDPLGVNGPCVSLGGVKSSQSAANSSKTCQSQPLTMPTDRLVLLFFICAQKLFKVETMSYTLIYRLNVDLVDPAFANGLNFELFYILPTSGSVMIDHVRIVENGNVFDLMSVANMDEDSSSEILSFIPYAYNHHLEYNAGTFTLFQTLSHTGLTSLAFFEIAGAGQFLSTSTQQNTTSLLASVQGTDSLNITSSWIMKWNGSQFEDYQEFHLNYNLSSLSLSSNVTCNISDGQSCSQASSANPFNSDFVGAINAQYFLDLDMESYLIVSASLCHPFLNNGMCNGSSPSSKFLQWNRVTMKFEDVFDVTDNLNEIYYGRPIPLSHFDHLRHVALKVNTGRLMSWTLFPTDNVLWLIANNLDRPALLFPFNFTVFDGFSAVSSLAADHDGRRLVSTSQREAALVVLRVDPRYDHEGNLFSMFALQQKIADEDPGPYYDGRTRYGLRRVNTISMEKRECPYNSSLSCELVLVRGTVPRNELPCGVSPPIRACPPGISYLCQSFLDPLSPPPVCKDYNFAVNVLGGDPVGFSSPPLVYSSFGLLLGSLNFSLLPARAGSAQLLLTMLKPLPPPVFLNGAENLPQLLNWTRKEEEFYVQVIRTPRVPTMMVSNVEMAADDGSQQSVTFAQEILLDEQEYLNLSWIWSARNCSLLSTANNTLLSAALNRTVEADSCLTSPKFEFSGSSGVLTCSPFSFSTRKVCFSVAIVQTVSWNPIVGSQLRSYQMEFNLTLLPLNLPPLFSPRPSSFDLCEDSGFQTFNGFVGGCTVELSLCSLNSSLTPHPTPLPGSSSNYPDGLFNEPQQQVSFVLQHVNQQADSPWSSLGLAVFEHFSVNSTGTLVGSIGNNYNGDFSASLIVYDDGQGTRGGSNSTKLTLMFRVLPVNDHASIMLGHVTCLFSSSMAGQVRRTVSDFWLTSLYKNFIFNESNCSVRYNLYGSYVDETVALPGAISILQPLDESLQHVNVSVRVLSGGTLFSLPPSIDRNLTLHLPLAGKMIGEAVLMISVVDSMPSCRSTVDGLQVGQDVLKTEIVAHVNVDSFQQVPNYTMVSYIEFTDQPGLHSYPNFVTFDNFHLDVNSSFRFFSFSVDCVSTAEGMFLVTPYIDSHGTLLYSPSPGFGGKGQCRVQISLPAFQITASSFKTFSFLLVPRPYLQQVSPLLARMLQETSITIVGNNFEAPARSQLPSNFSISVLVSETVGVDELWSSCLDIVVVSKERITCRIPAGRGARSIRVRVQDVLPLEDTLYEALVSYETIYGGTAVDQHCQAFGAPWPHQQAYDEFCGMRGLLAVSPAALQQPSSLWLSGMNISGTVRAIATWNDLLVAAGSFSVVQNVEARSVFLFSFSSRAVETLDLGLDGSVSTITLSSSRAGLLAVGGSFSSVFASFGRIKSGGFALYDLVNRSWIYDTEINVDGVVSAILDVNGEFFVAGSFTRAGTQSARNIAKLTGGGGGGGGGGGSNFVWSSLGAGIQGEVLSLASDLEGRVFVGGRFTKAGQEEVLNIARWDGGGGGGGWTPLLDPLCLRKSPGVCGLNGDVLALAVVGEMLFAGGSFNIAGGAVVENIAMFTAGKWSSVGGGVNGPVYGLRSFSVPGTTSGFCVKVAGSFSEAADERGKMQVDGLAKWCGGDPSLFVEWSGGGGGGASVAREFWEAIVSPVPGVIISAIGE</sequence>
<dbReference type="HOGENOM" id="CLU_223871_0_0_1"/>
<dbReference type="InterPro" id="IPR013783">
    <property type="entry name" value="Ig-like_fold"/>
</dbReference>
<evidence type="ECO:0008006" key="5">
    <source>
        <dbReference type="Google" id="ProtNLM"/>
    </source>
</evidence>
<dbReference type="KEGG" id="gtt:GUITHDRAFT_100923"/>
<dbReference type="Gene3D" id="2.130.10.10">
    <property type="entry name" value="YVTN repeat-like/Quinoprotein amine dehydrogenase"/>
    <property type="match status" value="1"/>
</dbReference>